<evidence type="ECO:0000313" key="2">
    <source>
        <dbReference type="EMBL" id="OWZ03765.1"/>
    </source>
</evidence>
<keyword evidence="3" id="KW-1185">Reference proteome</keyword>
<dbReference type="AlphaFoldDB" id="A0A225VEH2"/>
<protein>
    <submittedName>
        <fullName evidence="2">Polyprotein</fullName>
    </submittedName>
</protein>
<name>A0A225VEH2_9STRA</name>
<dbReference type="SUPFAM" id="SSF56672">
    <property type="entry name" value="DNA/RNA polymerases"/>
    <property type="match status" value="1"/>
</dbReference>
<dbReference type="InterPro" id="IPR013103">
    <property type="entry name" value="RVT_2"/>
</dbReference>
<accession>A0A225VEH2</accession>
<evidence type="ECO:0000313" key="3">
    <source>
        <dbReference type="Proteomes" id="UP000198211"/>
    </source>
</evidence>
<proteinExistence type="predicted"/>
<feature type="domain" description="Reverse transcriptase Ty1/copia-type" evidence="1">
    <location>
        <begin position="2"/>
        <end position="170"/>
    </location>
</feature>
<organism evidence="2 3">
    <name type="scientific">Phytophthora megakarya</name>
    <dbReference type="NCBI Taxonomy" id="4795"/>
    <lineage>
        <taxon>Eukaryota</taxon>
        <taxon>Sar</taxon>
        <taxon>Stramenopiles</taxon>
        <taxon>Oomycota</taxon>
        <taxon>Peronosporomycetes</taxon>
        <taxon>Peronosporales</taxon>
        <taxon>Peronosporaceae</taxon>
        <taxon>Phytophthora</taxon>
    </lineage>
</organism>
<dbReference type="OrthoDB" id="122169at2759"/>
<evidence type="ECO:0000259" key="1">
    <source>
        <dbReference type="Pfam" id="PF07727"/>
    </source>
</evidence>
<dbReference type="Proteomes" id="UP000198211">
    <property type="component" value="Unassembled WGS sequence"/>
</dbReference>
<sequence length="216" mass="24580">MNSIRVVLSVVVALENVTEQLDANTAFLNSDLKERVYKEVPYGINNTKNMAASAWHKTIHRVFVRIGFRSCGADVCDYVKVKEGRYVYVCLYVDDMIIAAKTGEEIQEVKTALKNAFKMKELGEVKFTLGMEIDHDYSAKTLAIRQMRYIDDVVNRFNQKDPKVVANPCEAGLKLTKTQSPKAEVEFLSIQGKLYRLSLNVCCTSRRAPDRMWHTS</sequence>
<dbReference type="Pfam" id="PF07727">
    <property type="entry name" value="RVT_2"/>
    <property type="match status" value="1"/>
</dbReference>
<dbReference type="InterPro" id="IPR043502">
    <property type="entry name" value="DNA/RNA_pol_sf"/>
</dbReference>
<reference evidence="3" key="1">
    <citation type="submission" date="2017-03" db="EMBL/GenBank/DDBJ databases">
        <title>Phytopthora megakarya and P. palmivora, two closely related causual agents of cacao black pod achieved similar genome size and gene model numbers by different mechanisms.</title>
        <authorList>
            <person name="Ali S."/>
            <person name="Shao J."/>
            <person name="Larry D.J."/>
            <person name="Kronmiller B."/>
            <person name="Shen D."/>
            <person name="Strem M.D."/>
            <person name="Melnick R.L."/>
            <person name="Guiltinan M.J."/>
            <person name="Tyler B.M."/>
            <person name="Meinhardt L.W."/>
            <person name="Bailey B.A."/>
        </authorList>
    </citation>
    <scope>NUCLEOTIDE SEQUENCE [LARGE SCALE GENOMIC DNA]</scope>
    <source>
        <strain evidence="3">zdho120</strain>
    </source>
</reference>
<dbReference type="STRING" id="4795.A0A225VEH2"/>
<comment type="caution">
    <text evidence="2">The sequence shown here is derived from an EMBL/GenBank/DDBJ whole genome shotgun (WGS) entry which is preliminary data.</text>
</comment>
<dbReference type="EMBL" id="NBNE01005341">
    <property type="protein sequence ID" value="OWZ03765.1"/>
    <property type="molecule type" value="Genomic_DNA"/>
</dbReference>
<gene>
    <name evidence="2" type="ORF">PHMEG_00024446</name>
</gene>